<accession>A0A0C3NIA9</accession>
<dbReference type="EMBL" id="KN832075">
    <property type="protein sequence ID" value="KIN95153.1"/>
    <property type="molecule type" value="Genomic_DNA"/>
</dbReference>
<evidence type="ECO:0000313" key="1">
    <source>
        <dbReference type="EMBL" id="KIN95153.1"/>
    </source>
</evidence>
<dbReference type="Proteomes" id="UP000054217">
    <property type="component" value="Unassembled WGS sequence"/>
</dbReference>
<dbReference type="AlphaFoldDB" id="A0A0C3NIA9"/>
<sequence>MGFKVVFRWDLDILFDLCAWRLRLFRCLDLPRRRCPRDLPELDKDSLELDELPEVLDISSDSEADLSSLEVLHFELEEVDGSELESSSGELLSEPLLELELDSLLSVNSR</sequence>
<name>A0A0C3NIA9_PISTI</name>
<reference evidence="1 2" key="1">
    <citation type="submission" date="2014-04" db="EMBL/GenBank/DDBJ databases">
        <authorList>
            <consortium name="DOE Joint Genome Institute"/>
            <person name="Kuo A."/>
            <person name="Kohler A."/>
            <person name="Costa M.D."/>
            <person name="Nagy L.G."/>
            <person name="Floudas D."/>
            <person name="Copeland A."/>
            <person name="Barry K.W."/>
            <person name="Cichocki N."/>
            <person name="Veneault-Fourrey C."/>
            <person name="LaButti K."/>
            <person name="Lindquist E.A."/>
            <person name="Lipzen A."/>
            <person name="Lundell T."/>
            <person name="Morin E."/>
            <person name="Murat C."/>
            <person name="Sun H."/>
            <person name="Tunlid A."/>
            <person name="Henrissat B."/>
            <person name="Grigoriev I.V."/>
            <person name="Hibbett D.S."/>
            <person name="Martin F."/>
            <person name="Nordberg H.P."/>
            <person name="Cantor M.N."/>
            <person name="Hua S.X."/>
        </authorList>
    </citation>
    <scope>NUCLEOTIDE SEQUENCE [LARGE SCALE GENOMIC DNA]</scope>
    <source>
        <strain evidence="1 2">Marx 270</strain>
    </source>
</reference>
<protein>
    <submittedName>
        <fullName evidence="1">Uncharacterized protein</fullName>
    </submittedName>
</protein>
<reference evidence="2" key="2">
    <citation type="submission" date="2015-01" db="EMBL/GenBank/DDBJ databases">
        <title>Evolutionary Origins and Diversification of the Mycorrhizal Mutualists.</title>
        <authorList>
            <consortium name="DOE Joint Genome Institute"/>
            <consortium name="Mycorrhizal Genomics Consortium"/>
            <person name="Kohler A."/>
            <person name="Kuo A."/>
            <person name="Nagy L.G."/>
            <person name="Floudas D."/>
            <person name="Copeland A."/>
            <person name="Barry K.W."/>
            <person name="Cichocki N."/>
            <person name="Veneault-Fourrey C."/>
            <person name="LaButti K."/>
            <person name="Lindquist E.A."/>
            <person name="Lipzen A."/>
            <person name="Lundell T."/>
            <person name="Morin E."/>
            <person name="Murat C."/>
            <person name="Riley R."/>
            <person name="Ohm R."/>
            <person name="Sun H."/>
            <person name="Tunlid A."/>
            <person name="Henrissat B."/>
            <person name="Grigoriev I.V."/>
            <person name="Hibbett D.S."/>
            <person name="Martin F."/>
        </authorList>
    </citation>
    <scope>NUCLEOTIDE SEQUENCE [LARGE SCALE GENOMIC DNA]</scope>
    <source>
        <strain evidence="2">Marx 270</strain>
    </source>
</reference>
<keyword evidence="2" id="KW-1185">Reference proteome</keyword>
<dbReference type="InParanoid" id="A0A0C3NIA9"/>
<proteinExistence type="predicted"/>
<organism evidence="1 2">
    <name type="scientific">Pisolithus tinctorius Marx 270</name>
    <dbReference type="NCBI Taxonomy" id="870435"/>
    <lineage>
        <taxon>Eukaryota</taxon>
        <taxon>Fungi</taxon>
        <taxon>Dikarya</taxon>
        <taxon>Basidiomycota</taxon>
        <taxon>Agaricomycotina</taxon>
        <taxon>Agaricomycetes</taxon>
        <taxon>Agaricomycetidae</taxon>
        <taxon>Boletales</taxon>
        <taxon>Sclerodermatineae</taxon>
        <taxon>Pisolithaceae</taxon>
        <taxon>Pisolithus</taxon>
    </lineage>
</organism>
<dbReference type="HOGENOM" id="CLU_2172069_0_0_1"/>
<gene>
    <name evidence="1" type="ORF">M404DRAFT_34409</name>
</gene>
<evidence type="ECO:0000313" key="2">
    <source>
        <dbReference type="Proteomes" id="UP000054217"/>
    </source>
</evidence>